<proteinExistence type="predicted"/>
<dbReference type="InterPro" id="IPR001849">
    <property type="entry name" value="PH_domain"/>
</dbReference>
<dbReference type="PROSITE" id="PS50003">
    <property type="entry name" value="PH_DOMAIN"/>
    <property type="match status" value="1"/>
</dbReference>
<evidence type="ECO:0000259" key="2">
    <source>
        <dbReference type="PROSITE" id="PS50003"/>
    </source>
</evidence>
<feature type="region of interest" description="Disordered" evidence="1">
    <location>
        <begin position="1"/>
        <end position="23"/>
    </location>
</feature>
<dbReference type="AlphaFoldDB" id="A0A914HH55"/>
<protein>
    <submittedName>
        <fullName evidence="4">PH domain-containing protein</fullName>
    </submittedName>
</protein>
<name>A0A914HH55_GLORO</name>
<reference evidence="4" key="1">
    <citation type="submission" date="2022-11" db="UniProtKB">
        <authorList>
            <consortium name="WormBaseParasite"/>
        </authorList>
    </citation>
    <scope>IDENTIFICATION</scope>
</reference>
<dbReference type="SMART" id="SM00233">
    <property type="entry name" value="PH"/>
    <property type="match status" value="1"/>
</dbReference>
<evidence type="ECO:0000256" key="1">
    <source>
        <dbReference type="SAM" id="MobiDB-lite"/>
    </source>
</evidence>
<evidence type="ECO:0000313" key="3">
    <source>
        <dbReference type="Proteomes" id="UP000887572"/>
    </source>
</evidence>
<evidence type="ECO:0000313" key="4">
    <source>
        <dbReference type="WBParaSite" id="Gr19_v10_g17126.t1"/>
    </source>
</evidence>
<sequence length="250" mass="27941">MLRKSRNTGKGDTPVSPCPPKFPIPDFVKLNGKERKLATKVLELIRLKIPVNKDPPTGKKVETLSSDSSQSGGSAEGQTIVKSATLSAELRSKSRSFDDISIEYGTNELTRSTSGNCMFKTAATSTMPEVTEERVGLVVSKKGYMHFLEGARQEWVRRWVVIRRPYILLYRDDKDLVIRGIINLAIAKIEYNDEQQENAPNTFTVCTTHRAFFMQALPGDDLFDWIGALNPLLAGQIRSRKLTIIPKAIN</sequence>
<dbReference type="Proteomes" id="UP000887572">
    <property type="component" value="Unplaced"/>
</dbReference>
<keyword evidence="3" id="KW-1185">Reference proteome</keyword>
<dbReference type="InterPro" id="IPR049780">
    <property type="entry name" value="PH_KIFIA_KIFIB"/>
</dbReference>
<dbReference type="Pfam" id="PF00169">
    <property type="entry name" value="PH"/>
    <property type="match status" value="1"/>
</dbReference>
<dbReference type="InterPro" id="IPR011993">
    <property type="entry name" value="PH-like_dom_sf"/>
</dbReference>
<dbReference type="WBParaSite" id="Gr19_v10_g17126.t1">
    <property type="protein sequence ID" value="Gr19_v10_g17126.t1"/>
    <property type="gene ID" value="Gr19_v10_g17126"/>
</dbReference>
<dbReference type="CDD" id="cd01233">
    <property type="entry name" value="PH_KIFIA_KIFIB"/>
    <property type="match status" value="1"/>
</dbReference>
<dbReference type="Gene3D" id="2.30.29.30">
    <property type="entry name" value="Pleckstrin-homology domain (PH domain)/Phosphotyrosine-binding domain (PTB)"/>
    <property type="match status" value="1"/>
</dbReference>
<feature type="region of interest" description="Disordered" evidence="1">
    <location>
        <begin position="52"/>
        <end position="78"/>
    </location>
</feature>
<dbReference type="SUPFAM" id="SSF50729">
    <property type="entry name" value="PH domain-like"/>
    <property type="match status" value="1"/>
</dbReference>
<feature type="domain" description="PH" evidence="2">
    <location>
        <begin position="138"/>
        <end position="234"/>
    </location>
</feature>
<organism evidence="3 4">
    <name type="scientific">Globodera rostochiensis</name>
    <name type="common">Golden nematode worm</name>
    <name type="synonym">Heterodera rostochiensis</name>
    <dbReference type="NCBI Taxonomy" id="31243"/>
    <lineage>
        <taxon>Eukaryota</taxon>
        <taxon>Metazoa</taxon>
        <taxon>Ecdysozoa</taxon>
        <taxon>Nematoda</taxon>
        <taxon>Chromadorea</taxon>
        <taxon>Rhabditida</taxon>
        <taxon>Tylenchina</taxon>
        <taxon>Tylenchomorpha</taxon>
        <taxon>Tylenchoidea</taxon>
        <taxon>Heteroderidae</taxon>
        <taxon>Heteroderinae</taxon>
        <taxon>Globodera</taxon>
    </lineage>
</organism>
<dbReference type="FunFam" id="2.30.29.30:FF:000023">
    <property type="entry name" value="Kinesin family member 1B"/>
    <property type="match status" value="1"/>
</dbReference>
<accession>A0A914HH55</accession>